<organism evidence="2 3">
    <name type="scientific">Dactylosporangium aurantiacum</name>
    <dbReference type="NCBI Taxonomy" id="35754"/>
    <lineage>
        <taxon>Bacteria</taxon>
        <taxon>Bacillati</taxon>
        <taxon>Actinomycetota</taxon>
        <taxon>Actinomycetes</taxon>
        <taxon>Micromonosporales</taxon>
        <taxon>Micromonosporaceae</taxon>
        <taxon>Dactylosporangium</taxon>
    </lineage>
</organism>
<feature type="transmembrane region" description="Helical" evidence="1">
    <location>
        <begin position="160"/>
        <end position="183"/>
    </location>
</feature>
<protein>
    <submittedName>
        <fullName evidence="2">GAP family protein</fullName>
    </submittedName>
</protein>
<dbReference type="KEGG" id="daur:Daura_35425"/>
<keyword evidence="1" id="KW-0472">Membrane</keyword>
<dbReference type="InterPro" id="IPR021315">
    <property type="entry name" value="Gap/Sap"/>
</dbReference>
<keyword evidence="3" id="KW-1185">Reference proteome</keyword>
<evidence type="ECO:0000256" key="1">
    <source>
        <dbReference type="SAM" id="Phobius"/>
    </source>
</evidence>
<sequence length="228" mass="22845">MSGAVGAAIGQVLPLAVGVALSPIPVIAVVLLLTTPGARRNGPAFLLGWVAGLAAVGVVVLAVVGPGAHGGEAGPPTWVSWLQLTLGTLLLYLAVRQFRGRPARDTEPPMPGWMRGLAQFGAVRSAGVGVLLSALNVKNLLLAAAATAIARTGGPPGRQAVAYAVFTVLASVTVAAPVALHLAAGARSARLLDRLKGWMSRNNAVIVSVLCLVLGAKLVGDGLSGLTG</sequence>
<feature type="transmembrane region" description="Helical" evidence="1">
    <location>
        <begin position="78"/>
        <end position="95"/>
    </location>
</feature>
<accession>A0A9Q9MAL1</accession>
<dbReference type="AlphaFoldDB" id="A0A9Q9MAL1"/>
<evidence type="ECO:0000313" key="2">
    <source>
        <dbReference type="EMBL" id="UWZ51968.1"/>
    </source>
</evidence>
<gene>
    <name evidence="2" type="ORF">Daura_35425</name>
</gene>
<evidence type="ECO:0000313" key="3">
    <source>
        <dbReference type="Proteomes" id="UP001058003"/>
    </source>
</evidence>
<dbReference type="EMBL" id="CP073767">
    <property type="protein sequence ID" value="UWZ51968.1"/>
    <property type="molecule type" value="Genomic_DNA"/>
</dbReference>
<dbReference type="RefSeq" id="WP_211273501.1">
    <property type="nucleotide sequence ID" value="NZ_CP073767.1"/>
</dbReference>
<reference evidence="2" key="1">
    <citation type="submission" date="2021-04" db="EMBL/GenBank/DDBJ databases">
        <title>Dactylosporangium aurantiacum NRRL B-8018 full assembly.</title>
        <authorList>
            <person name="Hartkoorn R.C."/>
            <person name="Beaudoing E."/>
            <person name="Hot D."/>
        </authorList>
    </citation>
    <scope>NUCLEOTIDE SEQUENCE</scope>
    <source>
        <strain evidence="2">NRRL B-8018</strain>
    </source>
</reference>
<name>A0A9Q9MAL1_9ACTN</name>
<proteinExistence type="predicted"/>
<dbReference type="Proteomes" id="UP001058003">
    <property type="component" value="Chromosome"/>
</dbReference>
<feature type="transmembrane region" description="Helical" evidence="1">
    <location>
        <begin position="45"/>
        <end position="66"/>
    </location>
</feature>
<feature type="transmembrane region" description="Helical" evidence="1">
    <location>
        <begin position="12"/>
        <end position="33"/>
    </location>
</feature>
<keyword evidence="1" id="KW-0812">Transmembrane</keyword>
<keyword evidence="1" id="KW-1133">Transmembrane helix</keyword>
<feature type="transmembrane region" description="Helical" evidence="1">
    <location>
        <begin position="204"/>
        <end position="220"/>
    </location>
</feature>
<dbReference type="Pfam" id="PF11139">
    <property type="entry name" value="SfLAP"/>
    <property type="match status" value="1"/>
</dbReference>